<gene>
    <name evidence="2" type="ORF">GCM10009017_01300</name>
</gene>
<evidence type="ECO:0000313" key="2">
    <source>
        <dbReference type="EMBL" id="GGM54675.1"/>
    </source>
</evidence>
<protein>
    <submittedName>
        <fullName evidence="2">Uncharacterized protein</fullName>
    </submittedName>
</protein>
<reference evidence="2" key="2">
    <citation type="submission" date="2020-09" db="EMBL/GenBank/DDBJ databases">
        <authorList>
            <person name="Sun Q."/>
            <person name="Ohkuma M."/>
        </authorList>
    </citation>
    <scope>NUCLEOTIDE SEQUENCE</scope>
    <source>
        <strain evidence="2">JCM 16108</strain>
    </source>
</reference>
<dbReference type="AlphaFoldDB" id="A0A830FXK9"/>
<dbReference type="EMBL" id="BMOO01000001">
    <property type="protein sequence ID" value="GGM54675.1"/>
    <property type="molecule type" value="Genomic_DNA"/>
</dbReference>
<feature type="region of interest" description="Disordered" evidence="1">
    <location>
        <begin position="1"/>
        <end position="28"/>
    </location>
</feature>
<organism evidence="2 3">
    <name type="scientific">Halarchaeum rubridurum</name>
    <dbReference type="NCBI Taxonomy" id="489911"/>
    <lineage>
        <taxon>Archaea</taxon>
        <taxon>Methanobacteriati</taxon>
        <taxon>Methanobacteriota</taxon>
        <taxon>Stenosarchaea group</taxon>
        <taxon>Halobacteria</taxon>
        <taxon>Halobacteriales</taxon>
        <taxon>Halobacteriaceae</taxon>
    </lineage>
</organism>
<name>A0A830FXK9_9EURY</name>
<reference evidence="2" key="1">
    <citation type="journal article" date="2014" name="Int. J. Syst. Evol. Microbiol.">
        <title>Complete genome sequence of Corynebacterium casei LMG S-19264T (=DSM 44701T), isolated from a smear-ripened cheese.</title>
        <authorList>
            <consortium name="US DOE Joint Genome Institute (JGI-PGF)"/>
            <person name="Walter F."/>
            <person name="Albersmeier A."/>
            <person name="Kalinowski J."/>
            <person name="Ruckert C."/>
        </authorList>
    </citation>
    <scope>NUCLEOTIDE SEQUENCE</scope>
    <source>
        <strain evidence="2">JCM 16108</strain>
    </source>
</reference>
<keyword evidence="3" id="KW-1185">Reference proteome</keyword>
<comment type="caution">
    <text evidence="2">The sequence shown here is derived from an EMBL/GenBank/DDBJ whole genome shotgun (WGS) entry which is preliminary data.</text>
</comment>
<dbReference type="Proteomes" id="UP000614609">
    <property type="component" value="Unassembled WGS sequence"/>
</dbReference>
<evidence type="ECO:0000313" key="3">
    <source>
        <dbReference type="Proteomes" id="UP000614609"/>
    </source>
</evidence>
<proteinExistence type="predicted"/>
<accession>A0A830FXK9</accession>
<sequence length="121" mass="13730">MGSRVGESAESSAKPLPQRTPTDGRVQAGMGYSVHESIALVRERDTKRLINVVQFSYTVDARPTGQRLAGIIMRVSCIVCITVKRKTITIREDQDDWIEDQHLNLSSFVREQLDELIEERE</sequence>
<evidence type="ECO:0000256" key="1">
    <source>
        <dbReference type="SAM" id="MobiDB-lite"/>
    </source>
</evidence>